<organismHost>
    <name type="scientific">Melanoplus sanguinipes</name>
    <name type="common">Migratory grasshopper</name>
    <dbReference type="NCBI Taxonomy" id="65742"/>
</organismHost>
<protein>
    <submittedName>
        <fullName evidence="1">Uncharacterized protein</fullName>
    </submittedName>
</protein>
<dbReference type="Proteomes" id="UP000172353">
    <property type="component" value="Segment"/>
</dbReference>
<accession>Q9YVT3</accession>
<evidence type="ECO:0000313" key="1">
    <source>
        <dbReference type="EMBL" id="AAC97780.1"/>
    </source>
</evidence>
<proteinExistence type="predicted"/>
<evidence type="ECO:0000313" key="2">
    <source>
        <dbReference type="Proteomes" id="UP000172353"/>
    </source>
</evidence>
<reference evidence="1 2" key="1">
    <citation type="journal article" date="1999" name="J. Virol.">
        <title>The genome of Melanoplus sanguinipes entomopoxvirus.</title>
        <authorList>
            <person name="Afonso C.L."/>
            <person name="Tulman E.R."/>
            <person name="Lu Z."/>
            <person name="Oma E."/>
            <person name="Kutish G.F."/>
            <person name="Rock D.L."/>
        </authorList>
    </citation>
    <scope>NUCLEOTIDE SEQUENCE [LARGE SCALE GENOMIC DNA]</scope>
    <source>
        <strain evidence="1">Tucson</strain>
    </source>
</reference>
<organism evidence="1 2">
    <name type="scientific">Melanoplus sanguinipes entomopoxvirus</name>
    <name type="common">MsEPV</name>
    <dbReference type="NCBI Taxonomy" id="83191"/>
    <lineage>
        <taxon>Viruses</taxon>
        <taxon>Varidnaviria</taxon>
        <taxon>Bamfordvirae</taxon>
        <taxon>Nucleocytoviricota</taxon>
        <taxon>Pokkesviricetes</taxon>
        <taxon>Chitovirales</taxon>
        <taxon>Poxviridae</taxon>
        <taxon>Entomopoxvirinae</taxon>
        <taxon>Deltaentomopoxvirus</taxon>
        <taxon>Deltaentomopoxvirus msanguinipes</taxon>
    </lineage>
</organism>
<sequence>MYDNLLVFDSCSIINSLFKEICFENYIIFIDWTNTIWDKYEDKYVFRNGNIKTADDYNRVLNDNKCYGFYVITDNIQESSDAIFELQNLGIKSDLFQKRNKLDNKNTDIYELSYYGIIKSKDDKLNTSRIIENFLKDNYNFVLNKLYIYYITGNMCNVVQNLIFSKIKKTILYIPSREDEIYLQDNIDKNNCYGGNNLCTIKRNLINISNIIKQKLIPKNNTNVC</sequence>
<dbReference type="GeneID" id="1449775"/>
<dbReference type="KEGG" id="vg:1449775"/>
<dbReference type="RefSeq" id="NP_048230.1">
    <property type="nucleotide sequence ID" value="NC_001993.1"/>
</dbReference>
<dbReference type="EMBL" id="AF063866">
    <property type="protein sequence ID" value="AAC97780.1"/>
    <property type="molecule type" value="Genomic_DNA"/>
</dbReference>
<dbReference type="PIR" id="T28320">
    <property type="entry name" value="T28320"/>
</dbReference>
<name>Q9YVT3_MSEPV</name>
<keyword evidence="2" id="KW-1185">Reference proteome</keyword>
<dbReference type="OrthoDB" id="14680at10239"/>
<gene>
    <name evidence="1" type="primary">MSV159</name>
</gene>